<organism evidence="4 5">
    <name type="scientific">Paracoccus tegillarcae</name>
    <dbReference type="NCBI Taxonomy" id="1529068"/>
    <lineage>
        <taxon>Bacteria</taxon>
        <taxon>Pseudomonadati</taxon>
        <taxon>Pseudomonadota</taxon>
        <taxon>Alphaproteobacteria</taxon>
        <taxon>Rhodobacterales</taxon>
        <taxon>Paracoccaceae</taxon>
        <taxon>Paracoccus</taxon>
    </lineage>
</organism>
<dbReference type="PANTHER" id="PTHR46928">
    <property type="entry name" value="MESENCHYME-SPECIFIC CELL SURFACE GLYCOPROTEIN"/>
    <property type="match status" value="1"/>
</dbReference>
<evidence type="ECO:0000256" key="2">
    <source>
        <dbReference type="SAM" id="SignalP"/>
    </source>
</evidence>
<protein>
    <submittedName>
        <fullName evidence="4">Alkaline phosphatase</fullName>
    </submittedName>
</protein>
<evidence type="ECO:0000313" key="4">
    <source>
        <dbReference type="EMBL" id="AUH33823.1"/>
    </source>
</evidence>
<accession>A0A2K9EFV5</accession>
<dbReference type="InterPro" id="IPR052956">
    <property type="entry name" value="Mesenchyme-surface_protein"/>
</dbReference>
<dbReference type="InterPro" id="IPR015943">
    <property type="entry name" value="WD40/YVTN_repeat-like_dom_sf"/>
</dbReference>
<feature type="domain" description="Phytase-like" evidence="3">
    <location>
        <begin position="427"/>
        <end position="687"/>
    </location>
</feature>
<dbReference type="PROSITE" id="PS51257">
    <property type="entry name" value="PROKAR_LIPOPROTEIN"/>
    <property type="match status" value="1"/>
</dbReference>
<keyword evidence="5" id="KW-1185">Reference proteome</keyword>
<reference evidence="4 5" key="1">
    <citation type="submission" date="2017-12" db="EMBL/GenBank/DDBJ databases">
        <authorList>
            <person name="Hurst M.R.H."/>
        </authorList>
    </citation>
    <scope>NUCLEOTIDE SEQUENCE [LARGE SCALE GENOMIC DNA]</scope>
    <source>
        <strain evidence="4 5">BM15</strain>
    </source>
</reference>
<keyword evidence="2" id="KW-0732">Signal</keyword>
<dbReference type="Gene3D" id="2.130.10.10">
    <property type="entry name" value="YVTN repeat-like/Quinoprotein amine dehydrogenase"/>
    <property type="match status" value="1"/>
</dbReference>
<evidence type="ECO:0000256" key="1">
    <source>
        <dbReference type="SAM" id="MobiDB-lite"/>
    </source>
</evidence>
<dbReference type="Pfam" id="PF13449">
    <property type="entry name" value="Phytase-like"/>
    <property type="match status" value="1"/>
</dbReference>
<dbReference type="OrthoDB" id="9803927at2"/>
<dbReference type="RefSeq" id="WP_101460489.1">
    <property type="nucleotide sequence ID" value="NZ_CP025408.1"/>
</dbReference>
<dbReference type="Proteomes" id="UP000233742">
    <property type="component" value="Chromosome"/>
</dbReference>
<dbReference type="KEGG" id="paro:CUV01_10860"/>
<proteinExistence type="predicted"/>
<sequence length="713" mass="74393">MRLPLPSACTLSIVASCVCAQAWADPVFNRLASFPTDQNLGEGADGDQPASPDSMARTDDGATLVYSDSRRDLVGLIDIANPAAPRPAGQIATEGAPVAVTVIGSTGYVAADLTQDDEPAAGVLHSVDLAGQTVIDSCDLAGQPASLASRADGGQLAVALAGYGGDTGGAVVAIPLTGDRLDCGGLTRIELADLNADFGVPSHIAYGPEGELAVSLQAENHVVILGADGAVETHFSAGTVDLAGVDIVEDDVIDPTGSLDAVQREPDAIAWLDASHLVTANGGSRGFTIWGRDGRIVYDSGNLLEQELIKIGHYPERRSENSGGQPETVLTASFDGVPTIFIAAERGNAVFVFDASDPSAPKLLQTLPSGIEPEALVAIPERGLLASVNSGDMVEDGGARTHVMLYARQEGTPIYPTITSAGSDPLIPWGTLSALTPDPADPTVLYSVSDGFYGAAPAIFTIDAAQSPARITARHIVTRDGKAAEMLDLEGIVSDGQGGFWLVSEGARGDDMPHAILQVDGDGAIIREISLPAELEDNDKRFGLEGIELLDGRLWLAIQREWDDDPDGLVKLVQLDPETESWAVVHYPIEASEGWVGLSDLAVHDGALYVLERDNLLGDAATVKQITRVDLEGVEPAAPGAELPVVGKTVVRDLIPDLRAQGGYILDKVEGLAIVPEGQVWMVTDNDGVNNSSGETIFWSSNLADDAPRTAAP</sequence>
<name>A0A2K9EFV5_9RHOB</name>
<dbReference type="InterPro" id="IPR027372">
    <property type="entry name" value="Phytase-like_dom"/>
</dbReference>
<dbReference type="SUPFAM" id="SSF75011">
    <property type="entry name" value="3-carboxy-cis,cis-mucoante lactonizing enzyme"/>
    <property type="match status" value="1"/>
</dbReference>
<dbReference type="PANTHER" id="PTHR46928:SF1">
    <property type="entry name" value="MESENCHYME-SPECIFIC CELL SURFACE GLYCOPROTEIN"/>
    <property type="match status" value="1"/>
</dbReference>
<dbReference type="AlphaFoldDB" id="A0A2K9EFV5"/>
<dbReference type="SUPFAM" id="SSF63829">
    <property type="entry name" value="Calcium-dependent phosphotriesterase"/>
    <property type="match status" value="1"/>
</dbReference>
<dbReference type="EMBL" id="CP025408">
    <property type="protein sequence ID" value="AUH33823.1"/>
    <property type="molecule type" value="Genomic_DNA"/>
</dbReference>
<evidence type="ECO:0000259" key="3">
    <source>
        <dbReference type="Pfam" id="PF13449"/>
    </source>
</evidence>
<feature type="signal peptide" evidence="2">
    <location>
        <begin position="1"/>
        <end position="24"/>
    </location>
</feature>
<evidence type="ECO:0000313" key="5">
    <source>
        <dbReference type="Proteomes" id="UP000233742"/>
    </source>
</evidence>
<feature type="region of interest" description="Disordered" evidence="1">
    <location>
        <begin position="37"/>
        <end position="59"/>
    </location>
</feature>
<gene>
    <name evidence="4" type="ORF">CUV01_10860</name>
</gene>
<feature type="chain" id="PRO_5014765717" evidence="2">
    <location>
        <begin position="25"/>
        <end position="713"/>
    </location>
</feature>